<dbReference type="Proteomes" id="UP000613740">
    <property type="component" value="Unassembled WGS sequence"/>
</dbReference>
<dbReference type="Gene3D" id="3.40.1280.10">
    <property type="match status" value="1"/>
</dbReference>
<reference evidence="8" key="1">
    <citation type="journal article" date="2020" name="bioRxiv">
        <title>Comparative genomics of Chlamydomonas.</title>
        <authorList>
            <person name="Craig R.J."/>
            <person name="Hasan A.R."/>
            <person name="Ness R.W."/>
            <person name="Keightley P.D."/>
        </authorList>
    </citation>
    <scope>NUCLEOTIDE SEQUENCE</scope>
    <source>
        <strain evidence="8">CCAP 11/173</strain>
    </source>
</reference>
<name>A0A835VTW2_9CHLO</name>
<dbReference type="InterPro" id="IPR001537">
    <property type="entry name" value="SpoU_MeTrfase"/>
</dbReference>
<sequence length="284" mass="30479">MHATHVTCHHRPALCNRWRPTATQCPYLRPGYRLQVRSCAVPNPGAREFLANNNSSSSSSSSSSGLAVVSGSGFITRQAWHRPDVAVVLVHPQIPQNTGNVARSCAATGTPLHLVAPLGFELDDKKLKRAGLDYWDNVAVAVHRSWDHFFSAFRSLPGPKRLVAFTVYGDTYYGAPEFTYQSGDWLVFGAETSGLPPQAHEDVLASGGSLVKIPIRDTHVRSINLAVAAGIGLFEAIRQLDAAGSNGHEVAPRVSPTLQEVASMHDNGRPIGAKSGSPGTIDQE</sequence>
<gene>
    <name evidence="8" type="ORF">HYH02_014140</name>
</gene>
<evidence type="ECO:0000256" key="3">
    <source>
        <dbReference type="ARBA" id="ARBA00022679"/>
    </source>
</evidence>
<evidence type="ECO:0000256" key="6">
    <source>
        <dbReference type="SAM" id="MobiDB-lite"/>
    </source>
</evidence>
<accession>A0A835VTW2</accession>
<proteinExistence type="inferred from homology"/>
<feature type="region of interest" description="Disordered" evidence="6">
    <location>
        <begin position="265"/>
        <end position="284"/>
    </location>
</feature>
<keyword evidence="1" id="KW-0963">Cytoplasm</keyword>
<evidence type="ECO:0000259" key="7">
    <source>
        <dbReference type="Pfam" id="PF00588"/>
    </source>
</evidence>
<dbReference type="PANTHER" id="PTHR42971">
    <property type="entry name" value="TRNA (CYTIDINE(34)-2'-O)-METHYLTRANSFERASE"/>
    <property type="match status" value="1"/>
</dbReference>
<evidence type="ECO:0000313" key="9">
    <source>
        <dbReference type="Proteomes" id="UP000613740"/>
    </source>
</evidence>
<dbReference type="InterPro" id="IPR029026">
    <property type="entry name" value="tRNA_m1G_MTases_N"/>
</dbReference>
<keyword evidence="5" id="KW-0819">tRNA processing</keyword>
<dbReference type="AlphaFoldDB" id="A0A835VTW2"/>
<dbReference type="InterPro" id="IPR029028">
    <property type="entry name" value="Alpha/beta_knot_MTases"/>
</dbReference>
<dbReference type="EMBL" id="JAEHOD010000088">
    <property type="protein sequence ID" value="KAG2429102.1"/>
    <property type="molecule type" value="Genomic_DNA"/>
</dbReference>
<dbReference type="PANTHER" id="PTHR42971:SF1">
    <property type="entry name" value="TRNA (CYTIDINE(34)-2'-O)-METHYLTRANSFERASE"/>
    <property type="match status" value="1"/>
</dbReference>
<evidence type="ECO:0000313" key="8">
    <source>
        <dbReference type="EMBL" id="KAG2429102.1"/>
    </source>
</evidence>
<organism evidence="8 9">
    <name type="scientific">Chlamydomonas schloesseri</name>
    <dbReference type="NCBI Taxonomy" id="2026947"/>
    <lineage>
        <taxon>Eukaryota</taxon>
        <taxon>Viridiplantae</taxon>
        <taxon>Chlorophyta</taxon>
        <taxon>core chlorophytes</taxon>
        <taxon>Chlorophyceae</taxon>
        <taxon>CS clade</taxon>
        <taxon>Chlamydomonadales</taxon>
        <taxon>Chlamydomonadaceae</taxon>
        <taxon>Chlamydomonas</taxon>
    </lineage>
</organism>
<evidence type="ECO:0000256" key="4">
    <source>
        <dbReference type="ARBA" id="ARBA00022691"/>
    </source>
</evidence>
<evidence type="ECO:0000256" key="2">
    <source>
        <dbReference type="ARBA" id="ARBA00022603"/>
    </source>
</evidence>
<evidence type="ECO:0000256" key="1">
    <source>
        <dbReference type="ARBA" id="ARBA00022490"/>
    </source>
</evidence>
<protein>
    <recommendedName>
        <fullName evidence="7">tRNA/rRNA methyltransferase SpoU type domain-containing protein</fullName>
    </recommendedName>
</protein>
<dbReference type="SUPFAM" id="SSF75217">
    <property type="entry name" value="alpha/beta knot"/>
    <property type="match status" value="1"/>
</dbReference>
<dbReference type="GO" id="GO:0008173">
    <property type="term" value="F:RNA methyltransferase activity"/>
    <property type="evidence" value="ECO:0007669"/>
    <property type="project" value="InterPro"/>
</dbReference>
<dbReference type="Pfam" id="PF00588">
    <property type="entry name" value="SpoU_methylase"/>
    <property type="match status" value="1"/>
</dbReference>
<keyword evidence="3" id="KW-0808">Transferase</keyword>
<dbReference type="InterPro" id="IPR016914">
    <property type="entry name" value="TrmL"/>
</dbReference>
<dbReference type="HAMAP" id="MF_01885">
    <property type="entry name" value="tRNA_methyltr_TrmL"/>
    <property type="match status" value="1"/>
</dbReference>
<dbReference type="CDD" id="cd18094">
    <property type="entry name" value="SpoU-like_TrmL"/>
    <property type="match status" value="1"/>
</dbReference>
<keyword evidence="2" id="KW-0489">Methyltransferase</keyword>
<keyword evidence="4" id="KW-0949">S-adenosyl-L-methionine</keyword>
<comment type="caution">
    <text evidence="8">The sequence shown here is derived from an EMBL/GenBank/DDBJ whole genome shotgun (WGS) entry which is preliminary data.</text>
</comment>
<evidence type="ECO:0000256" key="5">
    <source>
        <dbReference type="ARBA" id="ARBA00022694"/>
    </source>
</evidence>
<dbReference type="GO" id="GO:0003723">
    <property type="term" value="F:RNA binding"/>
    <property type="evidence" value="ECO:0007669"/>
    <property type="project" value="InterPro"/>
</dbReference>
<feature type="domain" description="tRNA/rRNA methyltransferase SpoU type" evidence="7">
    <location>
        <begin position="85"/>
        <end position="233"/>
    </location>
</feature>
<dbReference type="OrthoDB" id="5580682at2759"/>
<dbReference type="GO" id="GO:0002130">
    <property type="term" value="P:wobble position ribose methylation"/>
    <property type="evidence" value="ECO:0007669"/>
    <property type="project" value="TreeGrafter"/>
</dbReference>
<keyword evidence="9" id="KW-1185">Reference proteome</keyword>